<evidence type="ECO:0000313" key="2">
    <source>
        <dbReference type="EMBL" id="TVY12895.1"/>
    </source>
</evidence>
<dbReference type="EMBL" id="QGMF01001230">
    <property type="protein sequence ID" value="TVY12895.1"/>
    <property type="molecule type" value="Genomic_DNA"/>
</dbReference>
<dbReference type="AlphaFoldDB" id="A0A8T9AZR9"/>
<protein>
    <recommendedName>
        <fullName evidence="4">Suppressor protein SRP40</fullName>
    </recommendedName>
</protein>
<feature type="compositionally biased region" description="Basic and acidic residues" evidence="1">
    <location>
        <begin position="515"/>
        <end position="525"/>
    </location>
</feature>
<feature type="compositionally biased region" description="Pro residues" evidence="1">
    <location>
        <begin position="19"/>
        <end position="33"/>
    </location>
</feature>
<feature type="compositionally biased region" description="Low complexity" evidence="1">
    <location>
        <begin position="366"/>
        <end position="395"/>
    </location>
</feature>
<evidence type="ECO:0008006" key="4">
    <source>
        <dbReference type="Google" id="ProtNLM"/>
    </source>
</evidence>
<feature type="compositionally biased region" description="Basic residues" evidence="1">
    <location>
        <begin position="545"/>
        <end position="570"/>
    </location>
</feature>
<feature type="compositionally biased region" description="Basic and acidic residues" evidence="1">
    <location>
        <begin position="115"/>
        <end position="127"/>
    </location>
</feature>
<organism evidence="2 3">
    <name type="scientific">Lachnellula arida</name>
    <dbReference type="NCBI Taxonomy" id="1316785"/>
    <lineage>
        <taxon>Eukaryota</taxon>
        <taxon>Fungi</taxon>
        <taxon>Dikarya</taxon>
        <taxon>Ascomycota</taxon>
        <taxon>Pezizomycotina</taxon>
        <taxon>Leotiomycetes</taxon>
        <taxon>Helotiales</taxon>
        <taxon>Lachnaceae</taxon>
        <taxon>Lachnellula</taxon>
    </lineage>
</organism>
<proteinExistence type="predicted"/>
<feature type="compositionally biased region" description="Low complexity" evidence="1">
    <location>
        <begin position="349"/>
        <end position="358"/>
    </location>
</feature>
<comment type="caution">
    <text evidence="2">The sequence shown here is derived from an EMBL/GenBank/DDBJ whole genome shotgun (WGS) entry which is preliminary data.</text>
</comment>
<feature type="region of interest" description="Disordered" evidence="1">
    <location>
        <begin position="249"/>
        <end position="570"/>
    </location>
</feature>
<evidence type="ECO:0000256" key="1">
    <source>
        <dbReference type="SAM" id="MobiDB-lite"/>
    </source>
</evidence>
<dbReference type="Proteomes" id="UP000469559">
    <property type="component" value="Unassembled WGS sequence"/>
</dbReference>
<reference evidence="2 3" key="1">
    <citation type="submission" date="2018-05" db="EMBL/GenBank/DDBJ databases">
        <title>Whole genome sequencing for identification of molecular markers to develop diagnostic detection tools for the regulated plant pathogen Lachnellula willkommii.</title>
        <authorList>
            <person name="Giroux E."/>
            <person name="Bilodeau G."/>
        </authorList>
    </citation>
    <scope>NUCLEOTIDE SEQUENCE [LARGE SCALE GENOMIC DNA]</scope>
    <source>
        <strain evidence="2 3">CBS 203.66</strain>
    </source>
</reference>
<accession>A0A8T9AZR9</accession>
<feature type="region of interest" description="Disordered" evidence="1">
    <location>
        <begin position="1"/>
        <end position="38"/>
    </location>
</feature>
<gene>
    <name evidence="2" type="ORF">LARI1_G009434</name>
</gene>
<sequence length="570" mass="62624">MSHGPISYLFNRDAENLPQPQPPTSKLQAPPPSIDNSLPSCDMESEYTRLHITPLNPTLLATILPPSVLPNARNISYHTIETFPEKAYGYVELPVMDAEKIKKKLNGSILKGTKVRIEKARPDKEPAPAEEPEQPKKKPKKRKRDNTIPGVDIGERSVKRGWTVPGKLDKDKKKIKSKYTTGSECLFKTVVPPNVAANAKSMDGKTDKKQRKAGKEAVVHEFSKSTKYATFLRDNAATGGSKAVEFVEGKGWVDEEGNVLEEVKKSKKPPKVESKAPAVEETSDEDDKDESSSEEESDHDITVSTSKVPLKPAQDESSDESSSEEETTPIPSMSTSKLVPQIAEEDAETSTSGSSSSESDSESDSSEASSSDESASAPQPSSRPVSRPQSSSGPPISLSIKIPSATSTPTTTVHPLEALYKKPKPDDGAAPKPDVPSFNFFGADGDGDVDEEMDEVPNQVPLTPYTQRDFEYRGMRSAAPTPDTAHANKRFVWPTENSDDEDEDVPSSPIRKGSSSKEGEKKEGANAESDFQKWFYENRGDTSRAWKKRRRTVAKEKRHRENRKRGERAV</sequence>
<feature type="compositionally biased region" description="Acidic residues" evidence="1">
    <location>
        <begin position="316"/>
        <end position="327"/>
    </location>
</feature>
<evidence type="ECO:0000313" key="3">
    <source>
        <dbReference type="Proteomes" id="UP000469559"/>
    </source>
</evidence>
<dbReference type="OrthoDB" id="3595585at2759"/>
<feature type="compositionally biased region" description="Basic and acidic residues" evidence="1">
    <location>
        <begin position="202"/>
        <end position="218"/>
    </location>
</feature>
<feature type="region of interest" description="Disordered" evidence="1">
    <location>
        <begin position="115"/>
        <end position="175"/>
    </location>
</feature>
<name>A0A8T9AZR9_9HELO</name>
<feature type="compositionally biased region" description="Basic and acidic residues" evidence="1">
    <location>
        <begin position="419"/>
        <end position="429"/>
    </location>
</feature>
<keyword evidence="3" id="KW-1185">Reference proteome</keyword>
<feature type="compositionally biased region" description="Acidic residues" evidence="1">
    <location>
        <begin position="445"/>
        <end position="455"/>
    </location>
</feature>
<feature type="compositionally biased region" description="Polar residues" evidence="1">
    <location>
        <begin position="329"/>
        <end position="338"/>
    </location>
</feature>
<feature type="compositionally biased region" description="Acidic residues" evidence="1">
    <location>
        <begin position="281"/>
        <end position="298"/>
    </location>
</feature>
<feature type="region of interest" description="Disordered" evidence="1">
    <location>
        <begin position="198"/>
        <end position="218"/>
    </location>
</feature>
<feature type="compositionally biased region" description="Polar residues" evidence="1">
    <location>
        <begin position="404"/>
        <end position="413"/>
    </location>
</feature>